<dbReference type="EMBL" id="AP019376">
    <property type="protein sequence ID" value="BBH90307.1"/>
    <property type="molecule type" value="Genomic_DNA"/>
</dbReference>
<organism evidence="1">
    <name type="scientific">Thermosporothrix sp. COM3</name>
    <dbReference type="NCBI Taxonomy" id="2490863"/>
    <lineage>
        <taxon>Bacteria</taxon>
        <taxon>Bacillati</taxon>
        <taxon>Chloroflexota</taxon>
        <taxon>Ktedonobacteria</taxon>
        <taxon>Ktedonobacterales</taxon>
        <taxon>Thermosporotrichaceae</taxon>
        <taxon>Thermosporothrix</taxon>
    </lineage>
</organism>
<dbReference type="AlphaFoldDB" id="A0A455SPJ2"/>
<protein>
    <submittedName>
        <fullName evidence="1">Uncharacterized protein</fullName>
    </submittedName>
</protein>
<accession>A0A455SPJ2</accession>
<gene>
    <name evidence="1" type="ORF">KTC_50580</name>
</gene>
<evidence type="ECO:0000313" key="1">
    <source>
        <dbReference type="EMBL" id="BBH90307.1"/>
    </source>
</evidence>
<sequence length="313" mass="36382">MYITSNRTDVTEWAIHFVRVPKDSVKLYARNTRSMDNELLCNPCPEAFEVLKQIVTSRGLKPAFGRRNGKPTIYGGIPAVCFTEMPIINFLQYVVARNNYAWCAPYGVCLLKRELFKAGARPAVYGLSVPGVSIVQDQGNIRVIDKNLLPLSEQYRYITLDPNRQEKNHPLDWTHEREWRWRESQQYSYGRAAQNGDGSDSLLLLFPEEDEVTFFSQVGFFVWTPEEANMLRDLIQQAIPGYLEYYMPDYFIIVLSEFVRYYNENGIHDVMCRIEDILMKLMPGRIWKRVPDPSDSESASNDAPFDMWIEEPF</sequence>
<name>A0A455SPJ2_9CHLR</name>
<proteinExistence type="predicted"/>
<reference evidence="1" key="1">
    <citation type="submission" date="2018-12" db="EMBL/GenBank/DDBJ databases">
        <title>Novel natural products biosynthetic potential of the class Ktedonobacteria.</title>
        <authorList>
            <person name="Zheng Y."/>
            <person name="Saitou A."/>
            <person name="Wang C.M."/>
            <person name="Toyoda A."/>
            <person name="Minakuchi Y."/>
            <person name="Sekiguchi Y."/>
            <person name="Ueda K."/>
            <person name="Takano H."/>
            <person name="Sakai Y."/>
            <person name="Yokota A."/>
            <person name="Yabe S."/>
        </authorList>
    </citation>
    <scope>NUCLEOTIDE SEQUENCE</scope>
    <source>
        <strain evidence="1">COM3</strain>
    </source>
</reference>